<evidence type="ECO:0000313" key="3">
    <source>
        <dbReference type="Proteomes" id="UP000532147"/>
    </source>
</evidence>
<dbReference type="Proteomes" id="UP000546536">
    <property type="component" value="Unassembled WGS sequence"/>
</dbReference>
<evidence type="ECO:0000313" key="1">
    <source>
        <dbReference type="EMBL" id="NNH38755.1"/>
    </source>
</evidence>
<sequence>MLQFLMCLFGLQGITEFDYTVDDEKNQSVSGLFEGTYVMNSQKTYD</sequence>
<protein>
    <submittedName>
        <fullName evidence="1">Uncharacterized protein</fullName>
    </submittedName>
</protein>
<keyword evidence="4" id="KW-1185">Reference proteome</keyword>
<dbReference type="EMBL" id="JABERH010000020">
    <property type="protein sequence ID" value="NNH38755.1"/>
    <property type="molecule type" value="Genomic_DNA"/>
</dbReference>
<evidence type="ECO:0000313" key="4">
    <source>
        <dbReference type="Proteomes" id="UP000546536"/>
    </source>
</evidence>
<accession>A0A8E4F8G4</accession>
<dbReference type="RefSeq" id="WP_171533214.1">
    <property type="nucleotide sequence ID" value="NZ_JABERG010000033.1"/>
</dbReference>
<name>A0A8E4F8G4_9GAMM</name>
<evidence type="ECO:0000313" key="2">
    <source>
        <dbReference type="EMBL" id="NNH89055.1"/>
    </source>
</evidence>
<dbReference type="EMBL" id="JABERG010000033">
    <property type="protein sequence ID" value="NNH89055.1"/>
    <property type="molecule type" value="Genomic_DNA"/>
</dbReference>
<reference evidence="3 4" key="1">
    <citation type="submission" date="2020-04" db="EMBL/GenBank/DDBJ databases">
        <title>Acinetobacter Taxon 24.</title>
        <authorList>
            <person name="Nemec A."/>
            <person name="Radolfova-Krizova L."/>
            <person name="Higgins P.G."/>
            <person name="Spanelova P."/>
        </authorList>
    </citation>
    <scope>NUCLEOTIDE SEQUENCE [LARGE SCALE GENOMIC DNA]</scope>
    <source>
        <strain evidence="2 4">ANC 4279</strain>
        <strain evidence="1 3">ANC 4280</strain>
    </source>
</reference>
<comment type="caution">
    <text evidence="1">The sequence shown here is derived from an EMBL/GenBank/DDBJ whole genome shotgun (WGS) entry which is preliminary data.</text>
</comment>
<organism evidence="1 3">
    <name type="scientific">Acinetobacter terrae</name>
    <dbReference type="NCBI Taxonomy" id="2731247"/>
    <lineage>
        <taxon>Bacteria</taxon>
        <taxon>Pseudomonadati</taxon>
        <taxon>Pseudomonadota</taxon>
        <taxon>Gammaproteobacteria</taxon>
        <taxon>Moraxellales</taxon>
        <taxon>Moraxellaceae</taxon>
        <taxon>Acinetobacter</taxon>
        <taxon>Acinetobacter Taxon 24</taxon>
    </lineage>
</organism>
<proteinExistence type="predicted"/>
<dbReference type="AlphaFoldDB" id="A0A8E4F8G4"/>
<gene>
    <name evidence="1" type="ORF">HLH11_08860</name>
    <name evidence="2" type="ORF">HLH13_15370</name>
</gene>
<dbReference type="Proteomes" id="UP000532147">
    <property type="component" value="Unassembled WGS sequence"/>
</dbReference>